<proteinExistence type="predicted"/>
<keyword evidence="1" id="KW-1133">Transmembrane helix</keyword>
<evidence type="ECO:0000313" key="3">
    <source>
        <dbReference type="Proteomes" id="UP000215002"/>
    </source>
</evidence>
<dbReference type="KEGG" id="muc:MuYL_0416"/>
<sequence>MGVTWCPGCGLGHSISFLFHGDIKNSLHAHWLGIPAVGVILYRIVVLARMRFLVPLAHK</sequence>
<protein>
    <recommendedName>
        <fullName evidence="4">DUF2752 domain-containing protein</fullName>
    </recommendedName>
</protein>
<dbReference type="Proteomes" id="UP000215002">
    <property type="component" value="Chromosome"/>
</dbReference>
<keyword evidence="1" id="KW-0472">Membrane</keyword>
<reference evidence="2 3" key="1">
    <citation type="submission" date="2017-08" db="EMBL/GenBank/DDBJ databases">
        <title>Complete genome sequence of Mucilaginibacter sp. strain BJC16-A31.</title>
        <authorList>
            <consortium name="Henan University of Science and Technology"/>
            <person name="You X."/>
        </authorList>
    </citation>
    <scope>NUCLEOTIDE SEQUENCE [LARGE SCALE GENOMIC DNA]</scope>
    <source>
        <strain evidence="2 3">BJC16-A31</strain>
    </source>
</reference>
<dbReference type="InterPro" id="IPR021215">
    <property type="entry name" value="DUF2752"/>
</dbReference>
<gene>
    <name evidence="2" type="ORF">MuYL_0416</name>
</gene>
<organism evidence="2 3">
    <name type="scientific">Mucilaginibacter xinganensis</name>
    <dbReference type="NCBI Taxonomy" id="1234841"/>
    <lineage>
        <taxon>Bacteria</taxon>
        <taxon>Pseudomonadati</taxon>
        <taxon>Bacteroidota</taxon>
        <taxon>Sphingobacteriia</taxon>
        <taxon>Sphingobacteriales</taxon>
        <taxon>Sphingobacteriaceae</taxon>
        <taxon>Mucilaginibacter</taxon>
    </lineage>
</organism>
<evidence type="ECO:0000313" key="2">
    <source>
        <dbReference type="EMBL" id="ASU32319.1"/>
    </source>
</evidence>
<dbReference type="Pfam" id="PF10825">
    <property type="entry name" value="DUF2752"/>
    <property type="match status" value="1"/>
</dbReference>
<dbReference type="AlphaFoldDB" id="A0A223NQX9"/>
<dbReference type="EMBL" id="CP022743">
    <property type="protein sequence ID" value="ASU32319.1"/>
    <property type="molecule type" value="Genomic_DNA"/>
</dbReference>
<accession>A0A223NQX9</accession>
<keyword evidence="3" id="KW-1185">Reference proteome</keyword>
<feature type="transmembrane region" description="Helical" evidence="1">
    <location>
        <begin position="29"/>
        <end position="50"/>
    </location>
</feature>
<evidence type="ECO:0000256" key="1">
    <source>
        <dbReference type="SAM" id="Phobius"/>
    </source>
</evidence>
<name>A0A223NQX9_9SPHI</name>
<keyword evidence="1" id="KW-0812">Transmembrane</keyword>
<evidence type="ECO:0008006" key="4">
    <source>
        <dbReference type="Google" id="ProtNLM"/>
    </source>
</evidence>